<dbReference type="GO" id="GO:0003676">
    <property type="term" value="F:nucleic acid binding"/>
    <property type="evidence" value="ECO:0007669"/>
    <property type="project" value="InterPro"/>
</dbReference>
<evidence type="ECO:0000259" key="3">
    <source>
        <dbReference type="PROSITE" id="PS50878"/>
    </source>
</evidence>
<dbReference type="InterPro" id="IPR050951">
    <property type="entry name" value="Retrovirus_Pol_polyprotein"/>
</dbReference>
<dbReference type="Pfam" id="PF17921">
    <property type="entry name" value="Integrase_H2C2"/>
    <property type="match status" value="1"/>
</dbReference>
<feature type="compositionally biased region" description="Polar residues" evidence="2">
    <location>
        <begin position="441"/>
        <end position="452"/>
    </location>
</feature>
<feature type="domain" description="Integrase catalytic" evidence="4">
    <location>
        <begin position="653"/>
        <end position="819"/>
    </location>
</feature>
<gene>
    <name evidence="5" type="ORF">L3X38_028211</name>
</gene>
<dbReference type="InterPro" id="IPR043502">
    <property type="entry name" value="DNA/RNA_pol_sf"/>
</dbReference>
<evidence type="ECO:0000313" key="6">
    <source>
        <dbReference type="Proteomes" id="UP001054821"/>
    </source>
</evidence>
<dbReference type="PROSITE" id="PS50878">
    <property type="entry name" value="RT_POL"/>
    <property type="match status" value="1"/>
</dbReference>
<sequence>MPGISPEVISHKLSISPAYKPVRQKRRSYDAERYDAMRTEVDKLQTISFIREATYPVWLANSVMVRKATGGWRMCQDYTDLNKACSKDSFPLPRIDQLVDATAGHELLSFIDAYSGYNQIFMHPPDSEHTAFITDKGLYWYNVMPFGLKNAGATYQRLVNKIFAGYIGNIMEVYVDDMLVKSRTAEEHLQNLSIMFGILKDYRMRLNPKKCVFGVSSWKFLGFMISQREIEANTEKIKAIIDMERPKTTKDIQSLTGRVAALTRFISKATYKCVPFFKALKGGKQNITWTAECDKAFQDLKNYMSKAPMLSKPLTKILYLYLSVSGTAVSSVLIRKPEKAELPIFYVSKALQSAELRHPPLEQLALALVVSARRLQPYFQAHGIKVLTNQPLRQVLQKPEISGRLIKWAIELGEFDIQFVPRPAEKGQAVADFISELTPSTVQPTREATETSLPDEPDTERFDTSAPVWGLHVTADFAAKDASMYAYLSTAHQLLQSFQAYEIKQIPRGENSHADALARLASAINDKVGRKMSPIYLYLTNGTLPEVKAQARKLRYRAARYTVINDVLYKRGYTTSYLKCLTAEQGDYVLREIHNSVCGDHSGSRSLAYKAFRRGYFWPTMHKDASTLVKRCDKCQRFGNVPHIPAEPLTPIVSPWPFAQWGLDLIGPMPQGKGQVKYAVVAVDYFTKWVEAEPLATITAAKIEDFVWTHICCRFGIPYAIITDNGRQFDSELFRQFCTRLKINLFFASPAHPQSNGQVEAINKIVKKLLKRQLDKAKRAWPEKLPEALWAIRTSYRTAPTNCEVEPNSLPNDLQKRTWGTTVYTGYYRPMATKHVDGINIYHNGPSARNLPNLYISTLLAPGHVSCSQSASTVPHRKYEHSARLPRPI</sequence>
<dbReference type="InterPro" id="IPR000477">
    <property type="entry name" value="RT_dom"/>
</dbReference>
<protein>
    <recommendedName>
        <fullName evidence="7">Transposable element protein</fullName>
    </recommendedName>
</protein>
<dbReference type="AlphaFoldDB" id="A0AAD4VPE6"/>
<proteinExistence type="predicted"/>
<evidence type="ECO:0008006" key="7">
    <source>
        <dbReference type="Google" id="ProtNLM"/>
    </source>
</evidence>
<evidence type="ECO:0000256" key="2">
    <source>
        <dbReference type="SAM" id="MobiDB-lite"/>
    </source>
</evidence>
<dbReference type="GO" id="GO:0003824">
    <property type="term" value="F:catalytic activity"/>
    <property type="evidence" value="ECO:0007669"/>
    <property type="project" value="UniProtKB-KW"/>
</dbReference>
<keyword evidence="6" id="KW-1185">Reference proteome</keyword>
<dbReference type="Gene3D" id="1.10.340.70">
    <property type="match status" value="1"/>
</dbReference>
<dbReference type="Proteomes" id="UP001054821">
    <property type="component" value="Chromosome 5"/>
</dbReference>
<organism evidence="5 6">
    <name type="scientific">Prunus dulcis</name>
    <name type="common">Almond</name>
    <name type="synonym">Amygdalus dulcis</name>
    <dbReference type="NCBI Taxonomy" id="3755"/>
    <lineage>
        <taxon>Eukaryota</taxon>
        <taxon>Viridiplantae</taxon>
        <taxon>Streptophyta</taxon>
        <taxon>Embryophyta</taxon>
        <taxon>Tracheophyta</taxon>
        <taxon>Spermatophyta</taxon>
        <taxon>Magnoliopsida</taxon>
        <taxon>eudicotyledons</taxon>
        <taxon>Gunneridae</taxon>
        <taxon>Pentapetalae</taxon>
        <taxon>rosids</taxon>
        <taxon>fabids</taxon>
        <taxon>Rosales</taxon>
        <taxon>Rosaceae</taxon>
        <taxon>Amygdaloideae</taxon>
        <taxon>Amygdaleae</taxon>
        <taxon>Prunus</taxon>
    </lineage>
</organism>
<dbReference type="Gene3D" id="3.30.70.270">
    <property type="match status" value="2"/>
</dbReference>
<dbReference type="PANTHER" id="PTHR37984:SF5">
    <property type="entry name" value="PROTEIN NYNRIN-LIKE"/>
    <property type="match status" value="1"/>
</dbReference>
<feature type="domain" description="Reverse transcriptase" evidence="3">
    <location>
        <begin position="46"/>
        <end position="225"/>
    </location>
</feature>
<dbReference type="InterPro" id="IPR036397">
    <property type="entry name" value="RNaseH_sf"/>
</dbReference>
<dbReference type="Pfam" id="PF17919">
    <property type="entry name" value="RT_RNaseH_2"/>
    <property type="match status" value="1"/>
</dbReference>
<dbReference type="InterPro" id="IPR041588">
    <property type="entry name" value="Integrase_H2C2"/>
</dbReference>
<dbReference type="Pfam" id="PF00078">
    <property type="entry name" value="RVT_1"/>
    <property type="match status" value="1"/>
</dbReference>
<feature type="region of interest" description="Disordered" evidence="2">
    <location>
        <begin position="441"/>
        <end position="461"/>
    </location>
</feature>
<dbReference type="PROSITE" id="PS50994">
    <property type="entry name" value="INTEGRASE"/>
    <property type="match status" value="1"/>
</dbReference>
<dbReference type="EMBL" id="JAJFAZ020000005">
    <property type="protein sequence ID" value="KAI5328814.1"/>
    <property type="molecule type" value="Genomic_DNA"/>
</dbReference>
<keyword evidence="1" id="KW-0511">Multifunctional enzyme</keyword>
<evidence type="ECO:0000313" key="5">
    <source>
        <dbReference type="EMBL" id="KAI5328814.1"/>
    </source>
</evidence>
<evidence type="ECO:0000256" key="1">
    <source>
        <dbReference type="ARBA" id="ARBA00023268"/>
    </source>
</evidence>
<dbReference type="GO" id="GO:0015074">
    <property type="term" value="P:DNA integration"/>
    <property type="evidence" value="ECO:0007669"/>
    <property type="project" value="InterPro"/>
</dbReference>
<evidence type="ECO:0000259" key="4">
    <source>
        <dbReference type="PROSITE" id="PS50994"/>
    </source>
</evidence>
<dbReference type="InterPro" id="IPR043128">
    <property type="entry name" value="Rev_trsase/Diguanyl_cyclase"/>
</dbReference>
<comment type="caution">
    <text evidence="5">The sequence shown here is derived from an EMBL/GenBank/DDBJ whole genome shotgun (WGS) entry which is preliminary data.</text>
</comment>
<dbReference type="Pfam" id="PF00665">
    <property type="entry name" value="rve"/>
    <property type="match status" value="1"/>
</dbReference>
<dbReference type="Gene3D" id="3.30.420.10">
    <property type="entry name" value="Ribonuclease H-like superfamily/Ribonuclease H"/>
    <property type="match status" value="2"/>
</dbReference>
<dbReference type="InterPro" id="IPR001584">
    <property type="entry name" value="Integrase_cat-core"/>
</dbReference>
<accession>A0AAD4VPE6</accession>
<name>A0AAD4VPE6_PRUDU</name>
<dbReference type="SUPFAM" id="SSF56672">
    <property type="entry name" value="DNA/RNA polymerases"/>
    <property type="match status" value="1"/>
</dbReference>
<dbReference type="PANTHER" id="PTHR37984">
    <property type="entry name" value="PROTEIN CBG26694"/>
    <property type="match status" value="1"/>
</dbReference>
<dbReference type="InterPro" id="IPR041577">
    <property type="entry name" value="RT_RNaseH_2"/>
</dbReference>
<dbReference type="Gene3D" id="3.10.10.10">
    <property type="entry name" value="HIV Type 1 Reverse Transcriptase, subunit A, domain 1"/>
    <property type="match status" value="1"/>
</dbReference>
<dbReference type="SUPFAM" id="SSF53098">
    <property type="entry name" value="Ribonuclease H-like"/>
    <property type="match status" value="1"/>
</dbReference>
<reference evidence="5 6" key="1">
    <citation type="journal article" date="2022" name="G3 (Bethesda)">
        <title>Whole-genome sequence and methylome profiling of the almond [Prunus dulcis (Mill.) D.A. Webb] cultivar 'Nonpareil'.</title>
        <authorList>
            <person name="D'Amico-Willman K.M."/>
            <person name="Ouma W.Z."/>
            <person name="Meulia T."/>
            <person name="Sideli G.M."/>
            <person name="Gradziel T.M."/>
            <person name="Fresnedo-Ramirez J."/>
        </authorList>
    </citation>
    <scope>NUCLEOTIDE SEQUENCE [LARGE SCALE GENOMIC DNA]</scope>
    <source>
        <strain evidence="5">Clone GOH B32 T37-40</strain>
    </source>
</reference>
<dbReference type="CDD" id="cd01647">
    <property type="entry name" value="RT_LTR"/>
    <property type="match status" value="1"/>
</dbReference>
<dbReference type="InterPro" id="IPR012337">
    <property type="entry name" value="RNaseH-like_sf"/>
</dbReference>